<keyword evidence="10" id="KW-1185">Reference proteome</keyword>
<dbReference type="InterPro" id="IPR001173">
    <property type="entry name" value="Glyco_trans_2-like"/>
</dbReference>
<proteinExistence type="predicted"/>
<dbReference type="SUPFAM" id="SSF53448">
    <property type="entry name" value="Nucleotide-diphospho-sugar transferases"/>
    <property type="match status" value="1"/>
</dbReference>
<evidence type="ECO:0000256" key="5">
    <source>
        <dbReference type="ARBA" id="ARBA00022989"/>
    </source>
</evidence>
<reference evidence="9 10" key="1">
    <citation type="submission" date="2018-08" db="EMBL/GenBank/DDBJ databases">
        <title>Henriciella mobilis sp. nov., isolated from seawater.</title>
        <authorList>
            <person name="Cheng H."/>
            <person name="Wu Y.-H."/>
            <person name="Xu X.-W."/>
            <person name="Guo L.-L."/>
        </authorList>
    </citation>
    <scope>NUCLEOTIDE SEQUENCE [LARGE SCALE GENOMIC DNA]</scope>
    <source>
        <strain evidence="9 10">CCUG67844</strain>
    </source>
</reference>
<dbReference type="CDD" id="cd04187">
    <property type="entry name" value="DPM1_like_bac"/>
    <property type="match status" value="1"/>
</dbReference>
<comment type="subcellular location">
    <subcellularLocation>
        <location evidence="1">Membrane</location>
        <topology evidence="1">Multi-pass membrane protein</topology>
    </subcellularLocation>
</comment>
<evidence type="ECO:0000256" key="3">
    <source>
        <dbReference type="ARBA" id="ARBA00022679"/>
    </source>
</evidence>
<keyword evidence="5 7" id="KW-1133">Transmembrane helix</keyword>
<evidence type="ECO:0000256" key="4">
    <source>
        <dbReference type="ARBA" id="ARBA00022692"/>
    </source>
</evidence>
<keyword evidence="6 7" id="KW-0472">Membrane</keyword>
<dbReference type="RefSeq" id="WP_119453449.1">
    <property type="nucleotide sequence ID" value="NZ_QWGA01000003.1"/>
</dbReference>
<keyword evidence="3 9" id="KW-0808">Transferase</keyword>
<organism evidence="9 10">
    <name type="scientific">Henriciella algicola</name>
    <dbReference type="NCBI Taxonomy" id="1608422"/>
    <lineage>
        <taxon>Bacteria</taxon>
        <taxon>Pseudomonadati</taxon>
        <taxon>Pseudomonadota</taxon>
        <taxon>Alphaproteobacteria</taxon>
        <taxon>Hyphomonadales</taxon>
        <taxon>Hyphomonadaceae</taxon>
        <taxon>Henriciella</taxon>
    </lineage>
</organism>
<keyword evidence="2" id="KW-0328">Glycosyltransferase</keyword>
<keyword evidence="4 7" id="KW-0812">Transmembrane</keyword>
<evidence type="ECO:0000256" key="2">
    <source>
        <dbReference type="ARBA" id="ARBA00022676"/>
    </source>
</evidence>
<name>A0A399RJV0_9PROT</name>
<dbReference type="GO" id="GO:0016757">
    <property type="term" value="F:glycosyltransferase activity"/>
    <property type="evidence" value="ECO:0007669"/>
    <property type="project" value="UniProtKB-KW"/>
</dbReference>
<evidence type="ECO:0000256" key="1">
    <source>
        <dbReference type="ARBA" id="ARBA00004141"/>
    </source>
</evidence>
<dbReference type="AlphaFoldDB" id="A0A399RJV0"/>
<feature type="transmembrane region" description="Helical" evidence="7">
    <location>
        <begin position="229"/>
        <end position="255"/>
    </location>
</feature>
<dbReference type="Gene3D" id="3.90.550.10">
    <property type="entry name" value="Spore Coat Polysaccharide Biosynthesis Protein SpsA, Chain A"/>
    <property type="match status" value="1"/>
</dbReference>
<comment type="caution">
    <text evidence="9">The sequence shown here is derived from an EMBL/GenBank/DDBJ whole genome shotgun (WGS) entry which is preliminary data.</text>
</comment>
<dbReference type="PANTHER" id="PTHR48090:SF1">
    <property type="entry name" value="PROPHAGE BACTOPRENOL GLUCOSYL TRANSFERASE HOMOLOG"/>
    <property type="match status" value="1"/>
</dbReference>
<gene>
    <name evidence="9" type="ORF">D1222_06915</name>
</gene>
<protein>
    <submittedName>
        <fullName evidence="9">Glycosyltransferase</fullName>
    </submittedName>
</protein>
<evidence type="ECO:0000259" key="8">
    <source>
        <dbReference type="Pfam" id="PF00535"/>
    </source>
</evidence>
<dbReference type="Proteomes" id="UP000265845">
    <property type="component" value="Unassembled WGS sequence"/>
</dbReference>
<evidence type="ECO:0000256" key="6">
    <source>
        <dbReference type="ARBA" id="ARBA00023136"/>
    </source>
</evidence>
<dbReference type="EMBL" id="QWGA01000003">
    <property type="protein sequence ID" value="RIJ31960.1"/>
    <property type="molecule type" value="Genomic_DNA"/>
</dbReference>
<dbReference type="InterPro" id="IPR050256">
    <property type="entry name" value="Glycosyltransferase_2"/>
</dbReference>
<dbReference type="GO" id="GO:0005886">
    <property type="term" value="C:plasma membrane"/>
    <property type="evidence" value="ECO:0007669"/>
    <property type="project" value="TreeGrafter"/>
</dbReference>
<dbReference type="PANTHER" id="PTHR48090">
    <property type="entry name" value="UNDECAPRENYL-PHOSPHATE 4-DEOXY-4-FORMAMIDO-L-ARABINOSE TRANSFERASE-RELATED"/>
    <property type="match status" value="1"/>
</dbReference>
<evidence type="ECO:0000313" key="9">
    <source>
        <dbReference type="EMBL" id="RIJ31960.1"/>
    </source>
</evidence>
<accession>A0A399RJV0</accession>
<feature type="transmembrane region" description="Helical" evidence="7">
    <location>
        <begin position="267"/>
        <end position="289"/>
    </location>
</feature>
<dbReference type="OrthoDB" id="9807795at2"/>
<feature type="domain" description="Glycosyltransferase 2-like" evidence="8">
    <location>
        <begin position="7"/>
        <end position="167"/>
    </location>
</feature>
<dbReference type="InterPro" id="IPR029044">
    <property type="entry name" value="Nucleotide-diphossugar_trans"/>
</dbReference>
<dbReference type="Pfam" id="PF00535">
    <property type="entry name" value="Glycos_transf_2"/>
    <property type="match status" value="1"/>
</dbReference>
<evidence type="ECO:0000313" key="10">
    <source>
        <dbReference type="Proteomes" id="UP000265845"/>
    </source>
</evidence>
<evidence type="ECO:0000256" key="7">
    <source>
        <dbReference type="SAM" id="Phobius"/>
    </source>
</evidence>
<sequence length="320" mass="35553">MTAPTLSVVSPVYGSPTSLEPLCQRVADVCSKMGISYEIILVDDRCPRGSWKVVKEICAANPFVKGMRFSRNFGQHSAIEAGLKHSKGEWVVVMDCDLQDQPEEIPNLFEAAEKEDAKIVLARRAERNDSLYRRAISAGYYGLLSFMTGKPLDASVANFGLYHRTVVDAYCSWEEEQKYFPVMIQWMGFEPVYLDVAHSKRSEGKSSYTLGKLLKLASDVVFSFSDRPLWIIVTIGLIIAAITFVLSIVTFIQALMGEFDVSGYPSLILSIWFMGGVLICSVGLTGIYVGRTLREAKARPSYIVADYLNDVPGSDKPDPR</sequence>